<feature type="chain" id="PRO_5004723294" description="Embryo surrounding factor 1 brassicaceae domain-containing protein" evidence="1">
    <location>
        <begin position="23"/>
        <end position="77"/>
    </location>
</feature>
<dbReference type="Proteomes" id="UP000030689">
    <property type="component" value="Unassembled WGS sequence"/>
</dbReference>
<accession>V4NHY0</accession>
<evidence type="ECO:0008006" key="4">
    <source>
        <dbReference type="Google" id="ProtNLM"/>
    </source>
</evidence>
<dbReference type="OMA" id="DICAEDC"/>
<dbReference type="EMBL" id="KI517435">
    <property type="protein sequence ID" value="ESQ45821.1"/>
    <property type="molecule type" value="Genomic_DNA"/>
</dbReference>
<gene>
    <name evidence="2" type="ORF">EUTSA_v10010877mg</name>
</gene>
<keyword evidence="3" id="KW-1185">Reference proteome</keyword>
<dbReference type="AlphaFoldDB" id="V4NHY0"/>
<dbReference type="Gramene" id="ESQ45821">
    <property type="protein sequence ID" value="ESQ45821"/>
    <property type="gene ID" value="EUTSA_v10010877mg"/>
</dbReference>
<reference evidence="2 3" key="1">
    <citation type="journal article" date="2013" name="Front. Plant Sci.">
        <title>The Reference Genome of the Halophytic Plant Eutrema salsugineum.</title>
        <authorList>
            <person name="Yang R."/>
            <person name="Jarvis D.E."/>
            <person name="Chen H."/>
            <person name="Beilstein M.A."/>
            <person name="Grimwood J."/>
            <person name="Jenkins J."/>
            <person name="Shu S."/>
            <person name="Prochnik S."/>
            <person name="Xin M."/>
            <person name="Ma C."/>
            <person name="Schmutz J."/>
            <person name="Wing R.A."/>
            <person name="Mitchell-Olds T."/>
            <person name="Schumaker K.S."/>
            <person name="Wang X."/>
        </authorList>
    </citation>
    <scope>NUCLEOTIDE SEQUENCE [LARGE SCALE GENOMIC DNA]</scope>
</reference>
<sequence>MSSSNFAIFCIILFSLASLHECTNVEGLESSKLNFPPCLKARCPWNKKSRCYCCRGYFDKLCESTEQICEARCIPKA</sequence>
<proteinExistence type="predicted"/>
<organism evidence="2 3">
    <name type="scientific">Eutrema salsugineum</name>
    <name type="common">Saltwater cress</name>
    <name type="synonym">Sisymbrium salsugineum</name>
    <dbReference type="NCBI Taxonomy" id="72664"/>
    <lineage>
        <taxon>Eukaryota</taxon>
        <taxon>Viridiplantae</taxon>
        <taxon>Streptophyta</taxon>
        <taxon>Embryophyta</taxon>
        <taxon>Tracheophyta</taxon>
        <taxon>Spermatophyta</taxon>
        <taxon>Magnoliopsida</taxon>
        <taxon>eudicotyledons</taxon>
        <taxon>Gunneridae</taxon>
        <taxon>Pentapetalae</taxon>
        <taxon>rosids</taxon>
        <taxon>malvids</taxon>
        <taxon>Brassicales</taxon>
        <taxon>Brassicaceae</taxon>
        <taxon>Eutremeae</taxon>
        <taxon>Eutrema</taxon>
    </lineage>
</organism>
<evidence type="ECO:0000256" key="1">
    <source>
        <dbReference type="SAM" id="SignalP"/>
    </source>
</evidence>
<evidence type="ECO:0000313" key="3">
    <source>
        <dbReference type="Proteomes" id="UP000030689"/>
    </source>
</evidence>
<name>V4NHY0_EUTSA</name>
<dbReference type="KEGG" id="eus:EUTSA_v10010877mg"/>
<feature type="signal peptide" evidence="1">
    <location>
        <begin position="1"/>
        <end position="22"/>
    </location>
</feature>
<evidence type="ECO:0000313" key="2">
    <source>
        <dbReference type="EMBL" id="ESQ45821.1"/>
    </source>
</evidence>
<protein>
    <recommendedName>
        <fullName evidence="4">Embryo surrounding factor 1 brassicaceae domain-containing protein</fullName>
    </recommendedName>
</protein>
<keyword evidence="1" id="KW-0732">Signal</keyword>